<dbReference type="Gene3D" id="2.30.42.10">
    <property type="match status" value="1"/>
</dbReference>
<dbReference type="SUPFAM" id="SSF50156">
    <property type="entry name" value="PDZ domain-like"/>
    <property type="match status" value="1"/>
</dbReference>
<dbReference type="PROSITE" id="PS50106">
    <property type="entry name" value="PDZ"/>
    <property type="match status" value="1"/>
</dbReference>
<evidence type="ECO:0000313" key="2">
    <source>
        <dbReference type="Proteomes" id="UP000887574"/>
    </source>
</evidence>
<evidence type="ECO:0000313" key="3">
    <source>
        <dbReference type="WBParaSite" id="jg18701"/>
    </source>
</evidence>
<dbReference type="AlphaFoldDB" id="A0A915DDF1"/>
<protein>
    <submittedName>
        <fullName evidence="3">PDZ domain-containing protein</fullName>
    </submittedName>
</protein>
<dbReference type="InterPro" id="IPR040264">
    <property type="entry name" value="T15H9.4-like"/>
</dbReference>
<organism evidence="2 3">
    <name type="scientific">Ditylenchus dipsaci</name>
    <dbReference type="NCBI Taxonomy" id="166011"/>
    <lineage>
        <taxon>Eukaryota</taxon>
        <taxon>Metazoa</taxon>
        <taxon>Ecdysozoa</taxon>
        <taxon>Nematoda</taxon>
        <taxon>Chromadorea</taxon>
        <taxon>Rhabditida</taxon>
        <taxon>Tylenchina</taxon>
        <taxon>Tylenchomorpha</taxon>
        <taxon>Sphaerularioidea</taxon>
        <taxon>Anguinidae</taxon>
        <taxon>Anguininae</taxon>
        <taxon>Ditylenchus</taxon>
    </lineage>
</organism>
<dbReference type="PANTHER" id="PTHR31327">
    <property type="entry name" value="SPERM MEIOSIS PDZ DOMAIN CONTAINING PROTEINS-RELATED"/>
    <property type="match status" value="1"/>
</dbReference>
<accession>A0A915DDF1</accession>
<dbReference type="Proteomes" id="UP000887574">
    <property type="component" value="Unplaced"/>
</dbReference>
<dbReference type="WBParaSite" id="jg18701">
    <property type="protein sequence ID" value="jg18701"/>
    <property type="gene ID" value="jg18701"/>
</dbReference>
<evidence type="ECO:0000259" key="1">
    <source>
        <dbReference type="PROSITE" id="PS50106"/>
    </source>
</evidence>
<dbReference type="InterPro" id="IPR036034">
    <property type="entry name" value="PDZ_sf"/>
</dbReference>
<feature type="domain" description="PDZ" evidence="1">
    <location>
        <begin position="37"/>
        <end position="90"/>
    </location>
</feature>
<sequence length="205" mass="22843">MCALNSASNKIDNALEDIISPKRQKLINRRDGFVYLLIRMDVVEGKSLGLRIGNSNNRVIITRVEEGSMADGKFQAKDHINDVEGQQVSDRDTARNLLISSMQKQKFVTCVVGRRNVDPPSIRLSKSVRNVAQLQRFKERSSLQPRTGLFSSISAAPPPRVLINEAINNVFDIGTDSETVQVDMPVTIGRIKMCRNGSPYADKED</sequence>
<keyword evidence="2" id="KW-1185">Reference proteome</keyword>
<dbReference type="InterPro" id="IPR001478">
    <property type="entry name" value="PDZ"/>
</dbReference>
<name>A0A915DDF1_9BILA</name>
<proteinExistence type="predicted"/>
<reference evidence="3" key="1">
    <citation type="submission" date="2022-11" db="UniProtKB">
        <authorList>
            <consortium name="WormBaseParasite"/>
        </authorList>
    </citation>
    <scope>IDENTIFICATION</scope>
</reference>